<sequence length="321" mass="34306">MERSVFAGGSAQAAGTGEEATGPLEEVHLAWDQVEVCQAPISVALQRGMFARYGLDVKPIKFTGSTDQLLQAIATGKADGGIGMALRWLKPLEQGFDVVLTVGTHGGCMRLLSAPDSGITSVADLKGKKVAVTDAASPVRNYFSIRAAKLGINPETEIEWLQFPADLFSQALKKGEVQAIAGNDPQAYIQWKRDGLVQVATNLDGPDKHAVCCVMGLGGHFWRDRPKVAIALSKAIIEAQAWTAAHPDEAAKIFAPYVPGNVPVETIAAILRSQTHELHSTGALLRQEIATFVNDLKLIHVINPTTNTQAFVDKIVVDVPA</sequence>
<dbReference type="SUPFAM" id="SSF53850">
    <property type="entry name" value="Periplasmic binding protein-like II"/>
    <property type="match status" value="1"/>
</dbReference>
<dbReference type="EMBL" id="SORZ01000002">
    <property type="protein sequence ID" value="TPW34538.1"/>
    <property type="molecule type" value="Genomic_DNA"/>
</dbReference>
<keyword evidence="2" id="KW-1185">Reference proteome</keyword>
<evidence type="ECO:0000313" key="1">
    <source>
        <dbReference type="EMBL" id="TPW34538.1"/>
    </source>
</evidence>
<protein>
    <submittedName>
        <fullName evidence="1">ABC transporter substrate-binding protein</fullName>
    </submittedName>
</protein>
<gene>
    <name evidence="1" type="ORF">E3202_05900</name>
</gene>
<dbReference type="PANTHER" id="PTHR30024">
    <property type="entry name" value="ALIPHATIC SULFONATES-BINDING PROTEIN-RELATED"/>
    <property type="match status" value="1"/>
</dbReference>
<dbReference type="Pfam" id="PF13379">
    <property type="entry name" value="NMT1_2"/>
    <property type="match status" value="1"/>
</dbReference>
<comment type="caution">
    <text evidence="1">The sequence shown here is derived from an EMBL/GenBank/DDBJ whole genome shotgun (WGS) entry which is preliminary data.</text>
</comment>
<proteinExistence type="predicted"/>
<dbReference type="PANTHER" id="PTHR30024:SF21">
    <property type="entry name" value="ABC TRANSPORTER SUBSTRATE-BINDING PROTEIN"/>
    <property type="match status" value="1"/>
</dbReference>
<name>A0A506UMH0_9PROT</name>
<dbReference type="Gene3D" id="3.40.190.10">
    <property type="entry name" value="Periplasmic binding protein-like II"/>
    <property type="match status" value="2"/>
</dbReference>
<accession>A0A506UMH0</accession>
<dbReference type="Proteomes" id="UP000315037">
    <property type="component" value="Unassembled WGS sequence"/>
</dbReference>
<dbReference type="AlphaFoldDB" id="A0A506UMH0"/>
<evidence type="ECO:0000313" key="2">
    <source>
        <dbReference type="Proteomes" id="UP000315037"/>
    </source>
</evidence>
<reference evidence="1 2" key="1">
    <citation type="submission" date="2019-03" db="EMBL/GenBank/DDBJ databases">
        <title>The complete genome sequence of Neokomagataea sp. Jb2 NBRC113641.</title>
        <authorList>
            <person name="Chua K.-O."/>
            <person name="Chan K.-G."/>
            <person name="See-Too W.-S."/>
        </authorList>
    </citation>
    <scope>NUCLEOTIDE SEQUENCE [LARGE SCALE GENOMIC DNA]</scope>
    <source>
        <strain evidence="1 2">Jb2</strain>
    </source>
</reference>
<organism evidence="1 2">
    <name type="scientific">Oecophyllibacter saccharovorans</name>
    <dbReference type="NCBI Taxonomy" id="2558360"/>
    <lineage>
        <taxon>Bacteria</taxon>
        <taxon>Pseudomonadati</taxon>
        <taxon>Pseudomonadota</taxon>
        <taxon>Alphaproteobacteria</taxon>
        <taxon>Acetobacterales</taxon>
        <taxon>Acetobacteraceae</taxon>
        <taxon>Oecophyllibacter</taxon>
    </lineage>
</organism>